<name>A0A9D3PY16_MEGAT</name>
<keyword evidence="3" id="KW-0677">Repeat</keyword>
<dbReference type="GO" id="GO:0006954">
    <property type="term" value="P:inflammatory response"/>
    <property type="evidence" value="ECO:0007669"/>
    <property type="project" value="TreeGrafter"/>
</dbReference>
<feature type="disulfide bond" evidence="6">
    <location>
        <begin position="149"/>
        <end position="162"/>
    </location>
</feature>
<keyword evidence="2 8" id="KW-0732">Signal</keyword>
<evidence type="ECO:0000256" key="7">
    <source>
        <dbReference type="SAM" id="Phobius"/>
    </source>
</evidence>
<feature type="signal peptide" evidence="8">
    <location>
        <begin position="1"/>
        <end position="30"/>
    </location>
</feature>
<proteinExistence type="predicted"/>
<feature type="domain" description="TNFR-Cys" evidence="10">
    <location>
        <begin position="86"/>
        <end position="128"/>
    </location>
</feature>
<dbReference type="PROSITE" id="PS00652">
    <property type="entry name" value="TNFR_NGFR_1"/>
    <property type="match status" value="1"/>
</dbReference>
<feature type="disulfide bond" evidence="6">
    <location>
        <begin position="152"/>
        <end position="170"/>
    </location>
</feature>
<feature type="repeat" description="TNFR-Cys" evidence="6">
    <location>
        <begin position="129"/>
        <end position="170"/>
    </location>
</feature>
<dbReference type="GO" id="GO:0043120">
    <property type="term" value="F:tumor necrosis factor binding"/>
    <property type="evidence" value="ECO:0007669"/>
    <property type="project" value="TreeGrafter"/>
</dbReference>
<feature type="repeat" description="TNFR-Cys" evidence="6">
    <location>
        <begin position="86"/>
        <end position="128"/>
    </location>
</feature>
<feature type="domain" description="Death" evidence="9">
    <location>
        <begin position="310"/>
        <end position="400"/>
    </location>
</feature>
<gene>
    <name evidence="11" type="ORF">MATL_G00127910</name>
</gene>
<evidence type="ECO:0000256" key="5">
    <source>
        <dbReference type="ARBA" id="ARBA00023180"/>
    </source>
</evidence>
<dbReference type="InterPro" id="IPR052493">
    <property type="entry name" value="TNFRSF1A"/>
</dbReference>
<feature type="chain" id="PRO_5039478605" evidence="8">
    <location>
        <begin position="31"/>
        <end position="403"/>
    </location>
</feature>
<sequence>MARIQQRGKWKKKTILYILCFVFCLPVCTAVAILEAPKDSHRNQSETCKEDEFKSKSTGYCCNKCHPGFKLEAECRGQGMSSTCVKCPPETYQKQSNYAKQCYRCRKCKTDDFEVELSPCQNVKDRECGCQPNYYMETIGINTQQCRACKTCRSGERLRRHCTNTSNAECECEHLHYRKNGVCVKCVSSTDHEDCRELHQPTTPAVGSSSRTPSDFYTPWFLAGSVACLITAVAIVTGFAIYWTRKRHQKPPESPTVETVCSETLLPSAPAQTDLCRQESHSVPCQFYYTETRNLQAQLPDCVPKEIKTSQFIYCALDHVPAARFKELVRRLGVSERDIERAERDNHTFHESQYQMLKVWAEKGGSEGRGILSSCMLQELVETLRTMGLAGCAQVIEMKFPIQ</sequence>
<keyword evidence="7" id="KW-0812">Transmembrane</keyword>
<dbReference type="InterPro" id="IPR001368">
    <property type="entry name" value="TNFR/NGFR_Cys_rich_reg"/>
</dbReference>
<dbReference type="SUPFAM" id="SSF47986">
    <property type="entry name" value="DEATH domain"/>
    <property type="match status" value="1"/>
</dbReference>
<protein>
    <submittedName>
        <fullName evidence="11">Uncharacterized protein</fullName>
    </submittedName>
</protein>
<dbReference type="Gene3D" id="2.10.50.10">
    <property type="entry name" value="Tumor Necrosis Factor Receptor, subunit A, domain 2"/>
    <property type="match status" value="3"/>
</dbReference>
<dbReference type="PROSITE" id="PS50017">
    <property type="entry name" value="DEATH_DOMAIN"/>
    <property type="match status" value="1"/>
</dbReference>
<dbReference type="SMART" id="SM00208">
    <property type="entry name" value="TNFR"/>
    <property type="match status" value="3"/>
</dbReference>
<comment type="caution">
    <text evidence="11">The sequence shown here is derived from an EMBL/GenBank/DDBJ whole genome shotgun (WGS) entry which is preliminary data.</text>
</comment>
<dbReference type="OrthoDB" id="9408020at2759"/>
<keyword evidence="12" id="KW-1185">Reference proteome</keyword>
<dbReference type="Pfam" id="PF00020">
    <property type="entry name" value="TNFR_c6"/>
    <property type="match status" value="2"/>
</dbReference>
<dbReference type="Pfam" id="PF00531">
    <property type="entry name" value="Death"/>
    <property type="match status" value="1"/>
</dbReference>
<dbReference type="PANTHER" id="PTHR46861:SF1">
    <property type="entry name" value="TUMOR NECROSIS FACTOR RECEPTOR SUPERFAMILY MEMBER 1A"/>
    <property type="match status" value="1"/>
</dbReference>
<feature type="transmembrane region" description="Helical" evidence="7">
    <location>
        <begin position="220"/>
        <end position="243"/>
    </location>
</feature>
<evidence type="ECO:0000256" key="4">
    <source>
        <dbReference type="ARBA" id="ARBA00023157"/>
    </source>
</evidence>
<comment type="caution">
    <text evidence="6">Lacks conserved residue(s) required for the propagation of feature annotation.</text>
</comment>
<dbReference type="PROSITE" id="PS50050">
    <property type="entry name" value="TNFR_NGFR_2"/>
    <property type="match status" value="2"/>
</dbReference>
<dbReference type="EMBL" id="JAFDVH010000010">
    <property type="protein sequence ID" value="KAG7469343.1"/>
    <property type="molecule type" value="Genomic_DNA"/>
</dbReference>
<evidence type="ECO:0000313" key="11">
    <source>
        <dbReference type="EMBL" id="KAG7469343.1"/>
    </source>
</evidence>
<evidence type="ECO:0000313" key="12">
    <source>
        <dbReference type="Proteomes" id="UP001046870"/>
    </source>
</evidence>
<keyword evidence="5" id="KW-0325">Glycoprotein</keyword>
<organism evidence="11 12">
    <name type="scientific">Megalops atlanticus</name>
    <name type="common">Tarpon</name>
    <name type="synonym">Clupea gigantea</name>
    <dbReference type="NCBI Taxonomy" id="7932"/>
    <lineage>
        <taxon>Eukaryota</taxon>
        <taxon>Metazoa</taxon>
        <taxon>Chordata</taxon>
        <taxon>Craniata</taxon>
        <taxon>Vertebrata</taxon>
        <taxon>Euteleostomi</taxon>
        <taxon>Actinopterygii</taxon>
        <taxon>Neopterygii</taxon>
        <taxon>Teleostei</taxon>
        <taxon>Elopiformes</taxon>
        <taxon>Megalopidae</taxon>
        <taxon>Megalops</taxon>
    </lineage>
</organism>
<dbReference type="InterPro" id="IPR000488">
    <property type="entry name" value="Death_dom"/>
</dbReference>
<evidence type="ECO:0000256" key="8">
    <source>
        <dbReference type="SAM" id="SignalP"/>
    </source>
</evidence>
<feature type="disulfide bond" evidence="6">
    <location>
        <begin position="87"/>
        <end position="102"/>
    </location>
</feature>
<dbReference type="Gene3D" id="1.10.533.10">
    <property type="entry name" value="Death Domain, Fas"/>
    <property type="match status" value="1"/>
</dbReference>
<evidence type="ECO:0000256" key="1">
    <source>
        <dbReference type="ARBA" id="ARBA00022703"/>
    </source>
</evidence>
<evidence type="ECO:0000256" key="2">
    <source>
        <dbReference type="ARBA" id="ARBA00022729"/>
    </source>
</evidence>
<evidence type="ECO:0000259" key="10">
    <source>
        <dbReference type="PROSITE" id="PS50050"/>
    </source>
</evidence>
<dbReference type="AlphaFoldDB" id="A0A9D3PY16"/>
<accession>A0A9D3PY16</accession>
<evidence type="ECO:0000259" key="9">
    <source>
        <dbReference type="PROSITE" id="PS50017"/>
    </source>
</evidence>
<evidence type="ECO:0000256" key="3">
    <source>
        <dbReference type="ARBA" id="ARBA00022737"/>
    </source>
</evidence>
<dbReference type="GO" id="GO:0006915">
    <property type="term" value="P:apoptotic process"/>
    <property type="evidence" value="ECO:0007669"/>
    <property type="project" value="UniProtKB-KW"/>
</dbReference>
<keyword evidence="4 6" id="KW-1015">Disulfide bond</keyword>
<dbReference type="InterPro" id="IPR011029">
    <property type="entry name" value="DEATH-like_dom_sf"/>
</dbReference>
<keyword evidence="7" id="KW-1133">Transmembrane helix</keyword>
<dbReference type="SUPFAM" id="SSF57586">
    <property type="entry name" value="TNF receptor-like"/>
    <property type="match status" value="2"/>
</dbReference>
<feature type="domain" description="TNFR-Cys" evidence="10">
    <location>
        <begin position="129"/>
        <end position="170"/>
    </location>
</feature>
<dbReference type="GO" id="GO:0005031">
    <property type="term" value="F:tumor necrosis factor receptor activity"/>
    <property type="evidence" value="ECO:0007669"/>
    <property type="project" value="TreeGrafter"/>
</dbReference>
<dbReference type="Proteomes" id="UP001046870">
    <property type="component" value="Chromosome 10"/>
</dbReference>
<keyword evidence="7" id="KW-0472">Membrane</keyword>
<dbReference type="PANTHER" id="PTHR46861">
    <property type="entry name" value="TUMOR NECROSIS FACTOR RECEPTOR SUPERFAMILY MEMBER 1A"/>
    <property type="match status" value="1"/>
</dbReference>
<reference evidence="11" key="1">
    <citation type="submission" date="2021-01" db="EMBL/GenBank/DDBJ databases">
        <authorList>
            <person name="Zahm M."/>
            <person name="Roques C."/>
            <person name="Cabau C."/>
            <person name="Klopp C."/>
            <person name="Donnadieu C."/>
            <person name="Jouanno E."/>
            <person name="Lampietro C."/>
            <person name="Louis A."/>
            <person name="Herpin A."/>
            <person name="Echchiki A."/>
            <person name="Berthelot C."/>
            <person name="Parey E."/>
            <person name="Roest-Crollius H."/>
            <person name="Braasch I."/>
            <person name="Postlethwait J."/>
            <person name="Bobe J."/>
            <person name="Montfort J."/>
            <person name="Bouchez O."/>
            <person name="Begum T."/>
            <person name="Mejri S."/>
            <person name="Adams A."/>
            <person name="Chen W.-J."/>
            <person name="Guiguen Y."/>
        </authorList>
    </citation>
    <scope>NUCLEOTIDE SEQUENCE</scope>
    <source>
        <strain evidence="11">YG-15Mar2019-1</strain>
        <tissue evidence="11">Brain</tissue>
    </source>
</reference>
<dbReference type="SMART" id="SM00005">
    <property type="entry name" value="DEATH"/>
    <property type="match status" value="1"/>
</dbReference>
<keyword evidence="1" id="KW-0053">Apoptosis</keyword>
<dbReference type="GO" id="GO:0045121">
    <property type="term" value="C:membrane raft"/>
    <property type="evidence" value="ECO:0007669"/>
    <property type="project" value="TreeGrafter"/>
</dbReference>
<evidence type="ECO:0000256" key="6">
    <source>
        <dbReference type="PROSITE-ProRule" id="PRU00206"/>
    </source>
</evidence>
<dbReference type="GO" id="GO:0043235">
    <property type="term" value="C:receptor complex"/>
    <property type="evidence" value="ECO:0007669"/>
    <property type="project" value="TreeGrafter"/>
</dbReference>